<feature type="non-terminal residue" evidence="2">
    <location>
        <position position="390"/>
    </location>
</feature>
<feature type="compositionally biased region" description="Basic and acidic residues" evidence="1">
    <location>
        <begin position="93"/>
        <end position="105"/>
    </location>
</feature>
<feature type="compositionally biased region" description="Basic and acidic residues" evidence="1">
    <location>
        <begin position="176"/>
        <end position="196"/>
    </location>
</feature>
<reference evidence="2" key="1">
    <citation type="submission" date="2020-02" db="EMBL/GenBank/DDBJ databases">
        <authorList>
            <person name="Meier V. D."/>
        </authorList>
    </citation>
    <scope>NUCLEOTIDE SEQUENCE</scope>
    <source>
        <strain evidence="2">AVDCRST_MAG49</strain>
    </source>
</reference>
<feature type="compositionally biased region" description="Basic residues" evidence="1">
    <location>
        <begin position="362"/>
        <end position="375"/>
    </location>
</feature>
<feature type="compositionally biased region" description="Basic residues" evidence="1">
    <location>
        <begin position="338"/>
        <end position="354"/>
    </location>
</feature>
<protein>
    <submittedName>
        <fullName evidence="2">Chromosomal replication initiator protein DnaA</fullName>
    </submittedName>
</protein>
<name>A0A6J4UYI1_9BACT</name>
<feature type="non-terminal residue" evidence="2">
    <location>
        <position position="1"/>
    </location>
</feature>
<feature type="compositionally biased region" description="Gly residues" evidence="1">
    <location>
        <begin position="380"/>
        <end position="390"/>
    </location>
</feature>
<feature type="compositionally biased region" description="Basic and acidic residues" evidence="1">
    <location>
        <begin position="149"/>
        <end position="166"/>
    </location>
</feature>
<dbReference type="EMBL" id="CADCWG010000180">
    <property type="protein sequence ID" value="CAA9562941.1"/>
    <property type="molecule type" value="Genomic_DNA"/>
</dbReference>
<feature type="compositionally biased region" description="Basic residues" evidence="1">
    <location>
        <begin position="299"/>
        <end position="308"/>
    </location>
</feature>
<evidence type="ECO:0000313" key="2">
    <source>
        <dbReference type="EMBL" id="CAA9562941.1"/>
    </source>
</evidence>
<organism evidence="2">
    <name type="scientific">uncultured Thermomicrobiales bacterium</name>
    <dbReference type="NCBI Taxonomy" id="1645740"/>
    <lineage>
        <taxon>Bacteria</taxon>
        <taxon>Pseudomonadati</taxon>
        <taxon>Thermomicrobiota</taxon>
        <taxon>Thermomicrobia</taxon>
        <taxon>Thermomicrobiales</taxon>
        <taxon>environmental samples</taxon>
    </lineage>
</organism>
<evidence type="ECO:0000256" key="1">
    <source>
        <dbReference type="SAM" id="MobiDB-lite"/>
    </source>
</evidence>
<accession>A0A6J4UYI1</accession>
<feature type="region of interest" description="Disordered" evidence="1">
    <location>
        <begin position="1"/>
        <end position="390"/>
    </location>
</feature>
<feature type="compositionally biased region" description="Basic and acidic residues" evidence="1">
    <location>
        <begin position="113"/>
        <end position="129"/>
    </location>
</feature>
<sequence length="390" mass="42891">RPGAPADDGWRPVPSPAPGRGDGSPGPGDRARPPRHPATGAHGDPHPRAQPALRLRELRRRQLQPLRPRRLALGRRAARRQVQPLLRLRWRRARQDPPPPRDRPPRARAATGPDHRLRLVGDVHQRPDQRAAGQGRHGRVPVPLPRRRHPDDRRHPVHRRQGEHAGRVLPHLQRPPPERQAGDHHQRQAAEGDRRARGAAALPLRGGAQRRRPAARLRDADRDPALQGGGAGGPSSQRRDRVRGAAGRRQQHPGTRGGPQQDPRPGRDHRPVADDGAGDGGPDRHRRRWATRQGEPGRRGRRRRRPLRGRPQGPARAGPDQGDRAAPPGGDVPDPGVHRRLAGRHRAGARRAGPHHGDARHRQGRARAGHRHRAARPGDGDPGGTVRGGV</sequence>
<feature type="compositionally biased region" description="Basic residues" evidence="1">
    <location>
        <begin position="57"/>
        <end position="79"/>
    </location>
</feature>
<feature type="compositionally biased region" description="Basic and acidic residues" evidence="1">
    <location>
        <begin position="264"/>
        <end position="273"/>
    </location>
</feature>
<feature type="compositionally biased region" description="Low complexity" evidence="1">
    <location>
        <begin position="309"/>
        <end position="335"/>
    </location>
</feature>
<dbReference type="AlphaFoldDB" id="A0A6J4UYI1"/>
<proteinExistence type="predicted"/>
<gene>
    <name evidence="2" type="ORF">AVDCRST_MAG49-2660</name>
</gene>
<feature type="compositionally biased region" description="Low complexity" evidence="1">
    <location>
        <begin position="198"/>
        <end position="207"/>
    </location>
</feature>